<sequence>MAKALFITTNDLVKHTIINGNVDPDSYTQYIFQAQQVHIQNYLGTKLYNKINDGIVAGNLASPYTTLLSDYIKMMVIHWTMVEYLPYASIKISEKGVFKHNSENSTIVDKSEIDYLIEKARDTAQSYTNRFIDYMTFNQSSFPEYNLNSNADVYPDKDVNFVSWVL</sequence>
<protein>
    <submittedName>
        <fullName evidence="1">Uncharacterized protein</fullName>
    </submittedName>
</protein>
<evidence type="ECO:0000313" key="1">
    <source>
        <dbReference type="EMBL" id="CAB4148426.1"/>
    </source>
</evidence>
<reference evidence="1" key="1">
    <citation type="submission" date="2020-04" db="EMBL/GenBank/DDBJ databases">
        <authorList>
            <person name="Chiriac C."/>
            <person name="Salcher M."/>
            <person name="Ghai R."/>
            <person name="Kavagutti S V."/>
        </authorList>
    </citation>
    <scope>NUCLEOTIDE SEQUENCE</scope>
</reference>
<name>A0A6J5MTR2_9CAUD</name>
<accession>A0A6J5MTR2</accession>
<proteinExistence type="predicted"/>
<dbReference type="InterPro" id="IPR046558">
    <property type="entry name" value="DUF6712"/>
</dbReference>
<gene>
    <name evidence="1" type="ORF">UFOVP531_2</name>
</gene>
<organism evidence="1">
    <name type="scientific">uncultured Caudovirales phage</name>
    <dbReference type="NCBI Taxonomy" id="2100421"/>
    <lineage>
        <taxon>Viruses</taxon>
        <taxon>Duplodnaviria</taxon>
        <taxon>Heunggongvirae</taxon>
        <taxon>Uroviricota</taxon>
        <taxon>Caudoviricetes</taxon>
        <taxon>Peduoviridae</taxon>
        <taxon>Maltschvirus</taxon>
        <taxon>Maltschvirus maltsch</taxon>
    </lineage>
</organism>
<dbReference type="EMBL" id="LR796512">
    <property type="protein sequence ID" value="CAB4148426.1"/>
    <property type="molecule type" value="Genomic_DNA"/>
</dbReference>
<dbReference type="Pfam" id="PF20459">
    <property type="entry name" value="DUF6712"/>
    <property type="match status" value="1"/>
</dbReference>